<sequence>MTTTGSWIMTDIPPPLNALAAAAARQQHHHPLSTHPFAVPPSASRRQPQPPVDDGVEEDDGEIICICGMRHDDGFSVQCETCNNWQHMICYYPTEADRPGEHQKHYCFDCQPRWLDADQAKERQKKQIQRQAVDSRRPGPKHRKKQKESPAAVNGALLQGRDRKSASPRDQPPPAKRPKTGHRPSATANHAPTGRKRNGTITTARSPSPDPSRPTIPWYSEEFYRLYSQVSSHVETETNLMNNIAVTNSLSEWLKNPVVVEKDTNGLSQNDIFLRWDGPFEDMPGRPEVALHWEADPNFNDQAEPPKWPCLTVEQDISKRTFIGELRGHIGYKEEYMNDPESRWSSLRHAEPFVFFHPQLPIYIDARQEGTMFRYVRRSCRPNTEIQTIITDGTNYHFCFMATKDLQSGEEITVAWQTDDTIKAMWAERGVVHGDVPADIKHAIAMWVSNVLANCGPCACNGDGCLMARFDRRGQPQPVEPPETTAAPLKVPKVRRIKTKNNLSPADPNRNSHSRSGSEVRKLEVEVEDDMTDAQSVSGSFRASASRDITPGTHYSAVIPEMSEREKKKLMREEEMFRRQEEESGRQKKKRHSGATPLLPQSSTLSSSKQQSSEPSSSRRGTISKRPSKTTRSDQQSSETSRPVYVDSAIQCDMDNDDPPEPQMPTPPKKKRYLSVTQRLLQRCASNNLKRKAESETPEDLPTNGVHPEESMDIVNDEQSPRSVGAPSDATPLSPVSIKHADVNMTEAMQARPTSLSPAFGPVDTDMQYMDDERATPPPHDHNASSSYSSASPSTLKSGVASHPPMDPPPPPWPQREAPSIGGVQPASPEFKAAHPEMHLTMPPSLNSATSLPLTQSPATLTPSLSNIPLFSPSVSAAVNPSPARKKLSLSDYTKRNKVHQPRDISPAASLTDSVSAKDKESILNGVAVTDSPASEQAMDATAAPLGSQESVVPPA</sequence>
<dbReference type="HOGENOM" id="CLU_009510_0_0_1"/>
<dbReference type="InterPro" id="IPR019787">
    <property type="entry name" value="Znf_PHD-finger"/>
</dbReference>
<feature type="compositionally biased region" description="Basic and acidic residues" evidence="5">
    <location>
        <begin position="562"/>
        <end position="586"/>
    </location>
</feature>
<evidence type="ECO:0000256" key="4">
    <source>
        <dbReference type="ARBA" id="ARBA00022853"/>
    </source>
</evidence>
<dbReference type="InterPro" id="IPR013083">
    <property type="entry name" value="Znf_RING/FYVE/PHD"/>
</dbReference>
<feature type="compositionally biased region" description="Basic and acidic residues" evidence="5">
    <location>
        <begin position="516"/>
        <end position="525"/>
    </location>
</feature>
<keyword evidence="4" id="KW-0156">Chromatin regulator</keyword>
<evidence type="ECO:0000256" key="2">
    <source>
        <dbReference type="ARBA" id="ARBA00022771"/>
    </source>
</evidence>
<feature type="compositionally biased region" description="Basic and acidic residues" evidence="5">
    <location>
        <begin position="771"/>
        <end position="783"/>
    </location>
</feature>
<feature type="compositionally biased region" description="Low complexity" evidence="5">
    <location>
        <begin position="597"/>
        <end position="618"/>
    </location>
</feature>
<protein>
    <recommendedName>
        <fullName evidence="6">SET domain-containing protein</fullName>
    </recommendedName>
</protein>
<dbReference type="OrthoDB" id="1928087at2759"/>
<evidence type="ECO:0000256" key="5">
    <source>
        <dbReference type="SAM" id="MobiDB-lite"/>
    </source>
</evidence>
<dbReference type="STRING" id="1043004.A0A074WUR7"/>
<feature type="domain" description="SET" evidence="6">
    <location>
        <begin position="287"/>
        <end position="417"/>
    </location>
</feature>
<dbReference type="GeneID" id="25413241"/>
<keyword evidence="1" id="KW-0479">Metal-binding</keyword>
<dbReference type="GO" id="GO:0006355">
    <property type="term" value="P:regulation of DNA-templated transcription"/>
    <property type="evidence" value="ECO:0007669"/>
    <property type="project" value="TreeGrafter"/>
</dbReference>
<dbReference type="Proteomes" id="UP000027730">
    <property type="component" value="Unassembled WGS sequence"/>
</dbReference>
<dbReference type="InterPro" id="IPR001214">
    <property type="entry name" value="SET_dom"/>
</dbReference>
<evidence type="ECO:0000259" key="6">
    <source>
        <dbReference type="PROSITE" id="PS50280"/>
    </source>
</evidence>
<dbReference type="EMBL" id="KL584705">
    <property type="protein sequence ID" value="KEQ75284.1"/>
    <property type="molecule type" value="Genomic_DNA"/>
</dbReference>
<dbReference type="Gene3D" id="2.170.270.10">
    <property type="entry name" value="SET domain"/>
    <property type="match status" value="1"/>
</dbReference>
<keyword evidence="2" id="KW-0863">Zinc-finger</keyword>
<feature type="compositionally biased region" description="Polar residues" evidence="5">
    <location>
        <begin position="500"/>
        <end position="515"/>
    </location>
</feature>
<gene>
    <name evidence="7" type="ORF">M436DRAFT_61703</name>
</gene>
<name>A0A074WUR7_9PEZI</name>
<feature type="region of interest" description="Disordered" evidence="5">
    <location>
        <begin position="874"/>
        <end position="956"/>
    </location>
</feature>
<dbReference type="SMART" id="SM00317">
    <property type="entry name" value="SET"/>
    <property type="match status" value="1"/>
</dbReference>
<dbReference type="GO" id="GO:0008270">
    <property type="term" value="F:zinc ion binding"/>
    <property type="evidence" value="ECO:0007669"/>
    <property type="project" value="UniProtKB-KW"/>
</dbReference>
<feature type="region of interest" description="Disordered" evidence="5">
    <location>
        <begin position="21"/>
        <end position="57"/>
    </location>
</feature>
<dbReference type="Gene3D" id="3.30.40.10">
    <property type="entry name" value="Zinc/RING finger domain, C3HC4 (zinc finger)"/>
    <property type="match status" value="1"/>
</dbReference>
<dbReference type="Pfam" id="PF00856">
    <property type="entry name" value="SET"/>
    <property type="match status" value="1"/>
</dbReference>
<evidence type="ECO:0000313" key="8">
    <source>
        <dbReference type="Proteomes" id="UP000027730"/>
    </source>
</evidence>
<reference evidence="7 8" key="1">
    <citation type="journal article" date="2014" name="BMC Genomics">
        <title>Genome sequencing of four Aureobasidium pullulans varieties: biotechnological potential, stress tolerance, and description of new species.</title>
        <authorList>
            <person name="Gostin Ar C."/>
            <person name="Ohm R.A."/>
            <person name="Kogej T."/>
            <person name="Sonjak S."/>
            <person name="Turk M."/>
            <person name="Zajc J."/>
            <person name="Zalar P."/>
            <person name="Grube M."/>
            <person name="Sun H."/>
            <person name="Han J."/>
            <person name="Sharma A."/>
            <person name="Chiniquy J."/>
            <person name="Ngan C.Y."/>
            <person name="Lipzen A."/>
            <person name="Barry K."/>
            <person name="Grigoriev I.V."/>
            <person name="Gunde-Cimerman N."/>
        </authorList>
    </citation>
    <scope>NUCLEOTIDE SEQUENCE [LARGE SCALE GENOMIC DNA]</scope>
    <source>
        <strain evidence="7 8">CBS 147.97</strain>
    </source>
</reference>
<dbReference type="RefSeq" id="XP_013429654.1">
    <property type="nucleotide sequence ID" value="XM_013574200.1"/>
</dbReference>
<evidence type="ECO:0000256" key="1">
    <source>
        <dbReference type="ARBA" id="ARBA00022723"/>
    </source>
</evidence>
<feature type="compositionally biased region" description="Low complexity" evidence="5">
    <location>
        <begin position="874"/>
        <end position="883"/>
    </location>
</feature>
<feature type="compositionally biased region" description="Polar residues" evidence="5">
    <location>
        <begin position="675"/>
        <end position="688"/>
    </location>
</feature>
<dbReference type="PANTHER" id="PTHR46462:SF3">
    <property type="entry name" value="UPSET, ISOFORM A"/>
    <property type="match status" value="1"/>
</dbReference>
<dbReference type="SMART" id="SM00249">
    <property type="entry name" value="PHD"/>
    <property type="match status" value="1"/>
</dbReference>
<proteinExistence type="predicted"/>
<dbReference type="GO" id="GO:0034967">
    <property type="term" value="C:Set3 complex"/>
    <property type="evidence" value="ECO:0007669"/>
    <property type="project" value="TreeGrafter"/>
</dbReference>
<dbReference type="PROSITE" id="PS50280">
    <property type="entry name" value="SET"/>
    <property type="match status" value="1"/>
</dbReference>
<accession>A0A074WUR7</accession>
<dbReference type="AlphaFoldDB" id="A0A074WUR7"/>
<dbReference type="InterPro" id="IPR011011">
    <property type="entry name" value="Znf_FYVE_PHD"/>
</dbReference>
<dbReference type="PANTHER" id="PTHR46462">
    <property type="entry name" value="UPSET, ISOFORM A"/>
    <property type="match status" value="1"/>
</dbReference>
<feature type="compositionally biased region" description="Low complexity" evidence="5">
    <location>
        <begin position="785"/>
        <end position="798"/>
    </location>
</feature>
<evidence type="ECO:0000256" key="3">
    <source>
        <dbReference type="ARBA" id="ARBA00022833"/>
    </source>
</evidence>
<dbReference type="GO" id="GO:0006325">
    <property type="term" value="P:chromatin organization"/>
    <property type="evidence" value="ECO:0007669"/>
    <property type="project" value="UniProtKB-KW"/>
</dbReference>
<dbReference type="InterPro" id="IPR046341">
    <property type="entry name" value="SET_dom_sf"/>
</dbReference>
<feature type="compositionally biased region" description="Polar residues" evidence="5">
    <location>
        <begin position="844"/>
        <end position="858"/>
    </location>
</feature>
<keyword evidence="3" id="KW-0862">Zinc</keyword>
<dbReference type="SUPFAM" id="SSF82199">
    <property type="entry name" value="SET domain"/>
    <property type="match status" value="1"/>
</dbReference>
<feature type="region of interest" description="Disordered" evidence="5">
    <location>
        <begin position="119"/>
        <end position="215"/>
    </location>
</feature>
<evidence type="ECO:0000313" key="7">
    <source>
        <dbReference type="EMBL" id="KEQ75284.1"/>
    </source>
</evidence>
<feature type="compositionally biased region" description="Polar residues" evidence="5">
    <location>
        <begin position="533"/>
        <end position="543"/>
    </location>
</feature>
<feature type="compositionally biased region" description="Pro residues" evidence="5">
    <location>
        <begin position="805"/>
        <end position="814"/>
    </location>
</feature>
<dbReference type="InterPro" id="IPR001965">
    <property type="entry name" value="Znf_PHD"/>
</dbReference>
<organism evidence="7 8">
    <name type="scientific">Aureobasidium namibiae CBS 147.97</name>
    <dbReference type="NCBI Taxonomy" id="1043004"/>
    <lineage>
        <taxon>Eukaryota</taxon>
        <taxon>Fungi</taxon>
        <taxon>Dikarya</taxon>
        <taxon>Ascomycota</taxon>
        <taxon>Pezizomycotina</taxon>
        <taxon>Dothideomycetes</taxon>
        <taxon>Dothideomycetidae</taxon>
        <taxon>Dothideales</taxon>
        <taxon>Saccotheciaceae</taxon>
        <taxon>Aureobasidium</taxon>
    </lineage>
</organism>
<keyword evidence="8" id="KW-1185">Reference proteome</keyword>
<feature type="region of interest" description="Disordered" evidence="5">
    <location>
        <begin position="749"/>
        <end position="858"/>
    </location>
</feature>
<dbReference type="Pfam" id="PF00628">
    <property type="entry name" value="PHD"/>
    <property type="match status" value="1"/>
</dbReference>
<dbReference type="SUPFAM" id="SSF57903">
    <property type="entry name" value="FYVE/PHD zinc finger"/>
    <property type="match status" value="1"/>
</dbReference>
<feature type="region of interest" description="Disordered" evidence="5">
    <location>
        <begin position="476"/>
        <end position="735"/>
    </location>
</feature>
<dbReference type="GO" id="GO:0070210">
    <property type="term" value="C:Rpd3L-Expanded complex"/>
    <property type="evidence" value="ECO:0007669"/>
    <property type="project" value="TreeGrafter"/>
</dbReference>